<dbReference type="InterPro" id="IPR028001">
    <property type="entry name" value="SAXO5"/>
</dbReference>
<dbReference type="EMBL" id="CP026254">
    <property type="protein sequence ID" value="AWP10745.1"/>
    <property type="molecule type" value="Genomic_DNA"/>
</dbReference>
<dbReference type="Proteomes" id="UP000246464">
    <property type="component" value="Chromosome 12"/>
</dbReference>
<dbReference type="PANTHER" id="PTHR34828">
    <property type="entry name" value="TESTIS-EXPRESSED PROTEIN 45"/>
    <property type="match status" value="1"/>
</dbReference>
<dbReference type="PANTHER" id="PTHR34828:SF1">
    <property type="entry name" value="TESTIS-EXPRESSED PROTEIN 45"/>
    <property type="match status" value="1"/>
</dbReference>
<evidence type="ECO:0000313" key="2">
    <source>
        <dbReference type="EMBL" id="AWP10745.1"/>
    </source>
</evidence>
<feature type="compositionally biased region" description="Basic and acidic residues" evidence="1">
    <location>
        <begin position="38"/>
        <end position="51"/>
    </location>
</feature>
<gene>
    <name evidence="2" type="ORF">SMAX5B_022406</name>
</gene>
<organism evidence="2 3">
    <name type="scientific">Scophthalmus maximus</name>
    <name type="common">Turbot</name>
    <name type="synonym">Psetta maxima</name>
    <dbReference type="NCBI Taxonomy" id="52904"/>
    <lineage>
        <taxon>Eukaryota</taxon>
        <taxon>Metazoa</taxon>
        <taxon>Chordata</taxon>
        <taxon>Craniata</taxon>
        <taxon>Vertebrata</taxon>
        <taxon>Euteleostomi</taxon>
        <taxon>Actinopterygii</taxon>
        <taxon>Neopterygii</taxon>
        <taxon>Teleostei</taxon>
        <taxon>Neoteleostei</taxon>
        <taxon>Acanthomorphata</taxon>
        <taxon>Carangaria</taxon>
        <taxon>Pleuronectiformes</taxon>
        <taxon>Pleuronectoidei</taxon>
        <taxon>Scophthalmidae</taxon>
        <taxon>Scophthalmus</taxon>
    </lineage>
</organism>
<feature type="region of interest" description="Disordered" evidence="1">
    <location>
        <begin position="34"/>
        <end position="61"/>
    </location>
</feature>
<keyword evidence="3" id="KW-1185">Reference proteome</keyword>
<evidence type="ECO:0000256" key="1">
    <source>
        <dbReference type="SAM" id="MobiDB-lite"/>
    </source>
</evidence>
<name>A0A2U9C288_SCOMX</name>
<evidence type="ECO:0000313" key="3">
    <source>
        <dbReference type="Proteomes" id="UP000246464"/>
    </source>
</evidence>
<proteinExistence type="predicted"/>
<protein>
    <submittedName>
        <fullName evidence="2">Uncharacterized protein</fullName>
    </submittedName>
</protein>
<reference evidence="2 3" key="1">
    <citation type="submission" date="2017-12" db="EMBL/GenBank/DDBJ databases">
        <title>Integrating genomic resources of turbot (Scophthalmus maximus) in depth evaluation of genetic and physical mapping variation across individuals.</title>
        <authorList>
            <person name="Martinez P."/>
        </authorList>
    </citation>
    <scope>NUCLEOTIDE SEQUENCE [LARGE SCALE GENOMIC DNA]</scope>
</reference>
<feature type="region of interest" description="Disordered" evidence="1">
    <location>
        <begin position="172"/>
        <end position="193"/>
    </location>
</feature>
<accession>A0A2U9C288</accession>
<sequence>MPAVVKTLIPAGPAEFLPSTIMLFLDKDNSDVYSTQFQEDREPRSSQKAEPVRQPTPAQVDHKDLRHIKEYLTEVKVSYQRHPLQQMTRTPQWTMRCTNFKMPTDPGKVTLITTQSQNFQPFQVPPTPIRPQQAIKNIQRKEKLPESTNKATFTAHREGFPTIKGTSAIAALSRSTTTPSREPGAELLSLWTR</sequence>
<dbReference type="AlphaFoldDB" id="A0A2U9C288"/>